<evidence type="ECO:0000256" key="1">
    <source>
        <dbReference type="SAM" id="SignalP"/>
    </source>
</evidence>
<name>A0A314UG51_PRUYE</name>
<reference evidence="2 3" key="1">
    <citation type="submission" date="2018-02" db="EMBL/GenBank/DDBJ databases">
        <title>Draft genome of wild Prunus yedoensis var. nudiflora.</title>
        <authorList>
            <person name="Baek S."/>
            <person name="Kim J.-H."/>
            <person name="Choi K."/>
            <person name="Kim G.-B."/>
            <person name="Cho A."/>
            <person name="Jang H."/>
            <person name="Shin C.-H."/>
            <person name="Yu H.-J."/>
            <person name="Mun J.-H."/>
        </authorList>
    </citation>
    <scope>NUCLEOTIDE SEQUENCE [LARGE SCALE GENOMIC DNA]</scope>
    <source>
        <strain evidence="3">cv. Jeju island</strain>
        <tissue evidence="2">Leaf</tissue>
    </source>
</reference>
<evidence type="ECO:0000313" key="3">
    <source>
        <dbReference type="Proteomes" id="UP000250321"/>
    </source>
</evidence>
<feature type="signal peptide" evidence="1">
    <location>
        <begin position="1"/>
        <end position="47"/>
    </location>
</feature>
<sequence length="113" mass="12398">MVARSVLTNPTKSKILGAPSFFQRRPQKGASLFSPIFLLIFLPLSMAKPEEGKEVDVTAGLRDGALPCVPRSIGFLNSCIWNLFPAATSWVAFQRSLVVLPSNRVLRLELVLS</sequence>
<evidence type="ECO:0000313" key="2">
    <source>
        <dbReference type="EMBL" id="PQM35404.1"/>
    </source>
</evidence>
<dbReference type="AlphaFoldDB" id="A0A314UG51"/>
<keyword evidence="1" id="KW-0732">Signal</keyword>
<feature type="chain" id="PRO_5016347172" evidence="1">
    <location>
        <begin position="48"/>
        <end position="113"/>
    </location>
</feature>
<comment type="caution">
    <text evidence="2">The sequence shown here is derived from an EMBL/GenBank/DDBJ whole genome shotgun (WGS) entry which is preliminary data.</text>
</comment>
<organism evidence="2 3">
    <name type="scientific">Prunus yedoensis var. nudiflora</name>
    <dbReference type="NCBI Taxonomy" id="2094558"/>
    <lineage>
        <taxon>Eukaryota</taxon>
        <taxon>Viridiplantae</taxon>
        <taxon>Streptophyta</taxon>
        <taxon>Embryophyta</taxon>
        <taxon>Tracheophyta</taxon>
        <taxon>Spermatophyta</taxon>
        <taxon>Magnoliopsida</taxon>
        <taxon>eudicotyledons</taxon>
        <taxon>Gunneridae</taxon>
        <taxon>Pentapetalae</taxon>
        <taxon>rosids</taxon>
        <taxon>fabids</taxon>
        <taxon>Rosales</taxon>
        <taxon>Rosaceae</taxon>
        <taxon>Amygdaloideae</taxon>
        <taxon>Amygdaleae</taxon>
        <taxon>Prunus</taxon>
    </lineage>
</organism>
<dbReference type="Proteomes" id="UP000250321">
    <property type="component" value="Unassembled WGS sequence"/>
</dbReference>
<proteinExistence type="predicted"/>
<keyword evidence="3" id="KW-1185">Reference proteome</keyword>
<accession>A0A314UG51</accession>
<gene>
    <name evidence="2" type="ORF">Pyn_13025</name>
</gene>
<dbReference type="EMBL" id="PJQY01003680">
    <property type="protein sequence ID" value="PQM35404.1"/>
    <property type="molecule type" value="Genomic_DNA"/>
</dbReference>
<protein>
    <submittedName>
        <fullName evidence="2">Uncharacterized protein</fullName>
    </submittedName>
</protein>